<evidence type="ECO:0000313" key="1">
    <source>
        <dbReference type="EMBL" id="MEJ2866481.1"/>
    </source>
</evidence>
<dbReference type="SUPFAM" id="SSF50985">
    <property type="entry name" value="RCC1/BLIP-II"/>
    <property type="match status" value="1"/>
</dbReference>
<dbReference type="PANTHER" id="PTHR45982:SF1">
    <property type="entry name" value="REGULATOR OF CHROMOSOME CONDENSATION"/>
    <property type="match status" value="1"/>
</dbReference>
<evidence type="ECO:0000313" key="2">
    <source>
        <dbReference type="Proteomes" id="UP001385809"/>
    </source>
</evidence>
<dbReference type="InterPro" id="IPR000408">
    <property type="entry name" value="Reg_chr_condens"/>
</dbReference>
<comment type="caution">
    <text evidence="1">The sequence shown here is derived from an EMBL/GenBank/DDBJ whole genome shotgun (WGS) entry which is preliminary data.</text>
</comment>
<proteinExistence type="predicted"/>
<keyword evidence="2" id="KW-1185">Reference proteome</keyword>
<dbReference type="EMBL" id="JBBEGN010000001">
    <property type="protein sequence ID" value="MEJ2866481.1"/>
    <property type="molecule type" value="Genomic_DNA"/>
</dbReference>
<dbReference type="Pfam" id="PF13540">
    <property type="entry name" value="RCC1_2"/>
    <property type="match status" value="1"/>
</dbReference>
<dbReference type="RefSeq" id="WP_337693103.1">
    <property type="nucleotide sequence ID" value="NZ_JBBEGN010000001.1"/>
</dbReference>
<name>A0ABU8MHL9_9PSEU</name>
<dbReference type="Gene3D" id="2.130.10.30">
    <property type="entry name" value="Regulator of chromosome condensation 1/beta-lactamase-inhibitor protein II"/>
    <property type="match status" value="2"/>
</dbReference>
<dbReference type="PRINTS" id="PR00633">
    <property type="entry name" value="RCCNDNSATION"/>
</dbReference>
<dbReference type="PROSITE" id="PS50012">
    <property type="entry name" value="RCC1_3"/>
    <property type="match status" value="3"/>
</dbReference>
<sequence length="403" mass="41089">MQTVDAGATRVARMRIQTLLAVVVGLVLTLAGCSGGLRSRDALDVVPGLPPIVAIDAEGQHSLALAADGRVFSWGDTEGGLGGPAPVDDCADRTPESSTPCRPIPAVVPLPGPAVAISSADDHQAALTADGAVWTWGSDHDPRHATSPERCRGDVPCHVAPIRVPGLPPVTGMSAGTSHLLAVDRDGRVWQWGEVPAPWSTTTCSGEPSYGRDYPCSPDPVVVPGLPAVTSVVTHGTISLAIDTEGGLWSWAPGTSTQLGRTATPTRIPGPDTVAGVATGRDGTAIVGRDGSVWVTGQLTGLPDGDCGRQCTLTPVRELGPGSAMATTGTSGLRVRTADGTVLVRDREGVSAGVTGPPPSSWVPAPEFAGAAMVAHGQQHQLVLTADGRVLARGYNAYGQLGV</sequence>
<reference evidence="1 2" key="1">
    <citation type="submission" date="2024-03" db="EMBL/GenBank/DDBJ databases">
        <title>Actinomycetospora sp. OC33-EN08, a novel actinomycete isolated from wild orchid (Aerides multiflora).</title>
        <authorList>
            <person name="Suriyachadkun C."/>
        </authorList>
    </citation>
    <scope>NUCLEOTIDE SEQUENCE [LARGE SCALE GENOMIC DNA]</scope>
    <source>
        <strain evidence="1 2">OC33-EN08</strain>
    </source>
</reference>
<organism evidence="1 2">
    <name type="scientific">Actinomycetospora aurantiaca</name>
    <dbReference type="NCBI Taxonomy" id="3129233"/>
    <lineage>
        <taxon>Bacteria</taxon>
        <taxon>Bacillati</taxon>
        <taxon>Actinomycetota</taxon>
        <taxon>Actinomycetes</taxon>
        <taxon>Pseudonocardiales</taxon>
        <taxon>Pseudonocardiaceae</taxon>
        <taxon>Actinomycetospora</taxon>
    </lineage>
</organism>
<dbReference type="PANTHER" id="PTHR45982">
    <property type="entry name" value="REGULATOR OF CHROMOSOME CONDENSATION"/>
    <property type="match status" value="1"/>
</dbReference>
<accession>A0ABU8MHL9</accession>
<dbReference type="InterPro" id="IPR009091">
    <property type="entry name" value="RCC1/BLIP-II"/>
</dbReference>
<dbReference type="InterPro" id="IPR051553">
    <property type="entry name" value="Ran_GTPase-activating"/>
</dbReference>
<protein>
    <submittedName>
        <fullName evidence="1">Uncharacterized protein</fullName>
    </submittedName>
</protein>
<dbReference type="PROSITE" id="PS00626">
    <property type="entry name" value="RCC1_2"/>
    <property type="match status" value="1"/>
</dbReference>
<gene>
    <name evidence="1" type="ORF">WCD74_01805</name>
</gene>
<dbReference type="Proteomes" id="UP001385809">
    <property type="component" value="Unassembled WGS sequence"/>
</dbReference>